<sequence length="93" mass="10194">MLLVFAFVMFFIPRGKLDPSLPLDGCSSDLVCMSLSNNDNEGGNEGDNEENEEESRSFLCVHDLYDTNDGASEQTPNVAIPCVMVKDDDDDKG</sequence>
<dbReference type="Proteomes" id="UP001177003">
    <property type="component" value="Chromosome 4"/>
</dbReference>
<keyword evidence="4" id="KW-1185">Reference proteome</keyword>
<gene>
    <name evidence="3" type="ORF">LSALG_LOCUS20965</name>
</gene>
<keyword evidence="2" id="KW-0732">Signal</keyword>
<feature type="region of interest" description="Disordered" evidence="1">
    <location>
        <begin position="37"/>
        <end position="56"/>
    </location>
</feature>
<protein>
    <recommendedName>
        <fullName evidence="5">Secreted protein</fullName>
    </recommendedName>
</protein>
<dbReference type="EMBL" id="OX465080">
    <property type="protein sequence ID" value="CAI9281255.1"/>
    <property type="molecule type" value="Genomic_DNA"/>
</dbReference>
<proteinExistence type="predicted"/>
<feature type="compositionally biased region" description="Acidic residues" evidence="1">
    <location>
        <begin position="42"/>
        <end position="53"/>
    </location>
</feature>
<accession>A0AA35YVX9</accession>
<reference evidence="3" key="1">
    <citation type="submission" date="2023-04" db="EMBL/GenBank/DDBJ databases">
        <authorList>
            <person name="Vijverberg K."/>
            <person name="Xiong W."/>
            <person name="Schranz E."/>
        </authorList>
    </citation>
    <scope>NUCLEOTIDE SEQUENCE</scope>
</reference>
<evidence type="ECO:0000256" key="1">
    <source>
        <dbReference type="SAM" id="MobiDB-lite"/>
    </source>
</evidence>
<organism evidence="3 4">
    <name type="scientific">Lactuca saligna</name>
    <name type="common">Willowleaf lettuce</name>
    <dbReference type="NCBI Taxonomy" id="75948"/>
    <lineage>
        <taxon>Eukaryota</taxon>
        <taxon>Viridiplantae</taxon>
        <taxon>Streptophyta</taxon>
        <taxon>Embryophyta</taxon>
        <taxon>Tracheophyta</taxon>
        <taxon>Spermatophyta</taxon>
        <taxon>Magnoliopsida</taxon>
        <taxon>eudicotyledons</taxon>
        <taxon>Gunneridae</taxon>
        <taxon>Pentapetalae</taxon>
        <taxon>asterids</taxon>
        <taxon>campanulids</taxon>
        <taxon>Asterales</taxon>
        <taxon>Asteraceae</taxon>
        <taxon>Cichorioideae</taxon>
        <taxon>Cichorieae</taxon>
        <taxon>Lactucinae</taxon>
        <taxon>Lactuca</taxon>
    </lineage>
</organism>
<evidence type="ECO:0000313" key="3">
    <source>
        <dbReference type="EMBL" id="CAI9281255.1"/>
    </source>
</evidence>
<feature type="chain" id="PRO_5041238212" description="Secreted protein" evidence="2">
    <location>
        <begin position="18"/>
        <end position="93"/>
    </location>
</feature>
<evidence type="ECO:0000256" key="2">
    <source>
        <dbReference type="SAM" id="SignalP"/>
    </source>
</evidence>
<evidence type="ECO:0000313" key="4">
    <source>
        <dbReference type="Proteomes" id="UP001177003"/>
    </source>
</evidence>
<name>A0AA35YVX9_LACSI</name>
<dbReference type="AlphaFoldDB" id="A0AA35YVX9"/>
<evidence type="ECO:0008006" key="5">
    <source>
        <dbReference type="Google" id="ProtNLM"/>
    </source>
</evidence>
<feature type="signal peptide" evidence="2">
    <location>
        <begin position="1"/>
        <end position="17"/>
    </location>
</feature>